<organism evidence="1">
    <name type="scientific">Oppiella nova</name>
    <dbReference type="NCBI Taxonomy" id="334625"/>
    <lineage>
        <taxon>Eukaryota</taxon>
        <taxon>Metazoa</taxon>
        <taxon>Ecdysozoa</taxon>
        <taxon>Arthropoda</taxon>
        <taxon>Chelicerata</taxon>
        <taxon>Arachnida</taxon>
        <taxon>Acari</taxon>
        <taxon>Acariformes</taxon>
        <taxon>Sarcoptiformes</taxon>
        <taxon>Oribatida</taxon>
        <taxon>Brachypylina</taxon>
        <taxon>Oppioidea</taxon>
        <taxon>Oppiidae</taxon>
        <taxon>Oppiella</taxon>
    </lineage>
</organism>
<evidence type="ECO:0000313" key="2">
    <source>
        <dbReference type="Proteomes" id="UP000728032"/>
    </source>
</evidence>
<reference evidence="1" key="1">
    <citation type="submission" date="2020-11" db="EMBL/GenBank/DDBJ databases">
        <authorList>
            <person name="Tran Van P."/>
        </authorList>
    </citation>
    <scope>NUCLEOTIDE SEQUENCE</scope>
</reference>
<protein>
    <submittedName>
        <fullName evidence="1">Uncharacterized protein</fullName>
    </submittedName>
</protein>
<name>A0A7R9MEZ9_9ACAR</name>
<dbReference type="AlphaFoldDB" id="A0A7R9MEZ9"/>
<gene>
    <name evidence="1" type="ORF">ONB1V03_LOCUS15601</name>
</gene>
<feature type="non-terminal residue" evidence="1">
    <location>
        <position position="281"/>
    </location>
</feature>
<dbReference type="Proteomes" id="UP000728032">
    <property type="component" value="Unassembled WGS sequence"/>
</dbReference>
<accession>A0A7R9MEZ9</accession>
<evidence type="ECO:0000313" key="1">
    <source>
        <dbReference type="EMBL" id="CAD7658981.1"/>
    </source>
</evidence>
<proteinExistence type="predicted"/>
<keyword evidence="2" id="KW-1185">Reference proteome</keyword>
<sequence>GRVLSVETVPIPVECNNWSVDTEQSYWSDEHQKNNNMVFILRIYFEYGNTTREQLEIIDFIPRVQIWDAPLAVPIYESFSSLLKRSSDWLRDQAPGLRFLSCTTVDAPIDYAFNAESIKENLNSNQSSIDSRKMFYSKNNSTSATGATTGPSTPDKVNPLLTNEFSLKFLRLAVARPQEACPESHFPPNRDSVILNCKIFVPTKLANALNTNAPDYETVSTSKRKIEAWLMATGAKILSAETTVISIPFSSSSIATTVDSCLKSNSQVLGHYLTIYRIYLD</sequence>
<dbReference type="EMBL" id="CAJPVJ010016258">
    <property type="protein sequence ID" value="CAG2176167.1"/>
    <property type="molecule type" value="Genomic_DNA"/>
</dbReference>
<feature type="non-terminal residue" evidence="1">
    <location>
        <position position="1"/>
    </location>
</feature>
<dbReference type="EMBL" id="OC931083">
    <property type="protein sequence ID" value="CAD7658981.1"/>
    <property type="molecule type" value="Genomic_DNA"/>
</dbReference>
<dbReference type="OrthoDB" id="6488593at2759"/>